<evidence type="ECO:0000313" key="6">
    <source>
        <dbReference type="Proteomes" id="UP001501729"/>
    </source>
</evidence>
<keyword evidence="6" id="KW-1185">Reference proteome</keyword>
<protein>
    <submittedName>
        <fullName evidence="5">Aldolase/citrate lyase family protein</fullName>
    </submittedName>
</protein>
<dbReference type="PANTHER" id="PTHR30502">
    <property type="entry name" value="2-KETO-3-DEOXY-L-RHAMNONATE ALDOLASE"/>
    <property type="match status" value="1"/>
</dbReference>
<dbReference type="SUPFAM" id="SSF51621">
    <property type="entry name" value="Phosphoenolpyruvate/pyruvate domain"/>
    <property type="match status" value="1"/>
</dbReference>
<dbReference type="InterPro" id="IPR050251">
    <property type="entry name" value="HpcH-HpaI_aldolase"/>
</dbReference>
<dbReference type="GO" id="GO:0016832">
    <property type="term" value="F:aldehyde-lyase activity"/>
    <property type="evidence" value="ECO:0007669"/>
    <property type="project" value="TreeGrafter"/>
</dbReference>
<feature type="domain" description="HpcH/HpaI aldolase/citrate lyase" evidence="4">
    <location>
        <begin position="10"/>
        <end position="225"/>
    </location>
</feature>
<reference evidence="5 6" key="1">
    <citation type="journal article" date="2019" name="Int. J. Syst. Evol. Microbiol.">
        <title>The Global Catalogue of Microorganisms (GCM) 10K type strain sequencing project: providing services to taxonomists for standard genome sequencing and annotation.</title>
        <authorList>
            <consortium name="The Broad Institute Genomics Platform"/>
            <consortium name="The Broad Institute Genome Sequencing Center for Infectious Disease"/>
            <person name="Wu L."/>
            <person name="Ma J."/>
        </authorList>
    </citation>
    <scope>NUCLEOTIDE SEQUENCE [LARGE SCALE GENOMIC DNA]</scope>
    <source>
        <strain evidence="5 6">JCM 17504</strain>
    </source>
</reference>
<dbReference type="GO" id="GO:0005737">
    <property type="term" value="C:cytoplasm"/>
    <property type="evidence" value="ECO:0007669"/>
    <property type="project" value="TreeGrafter"/>
</dbReference>
<dbReference type="InterPro" id="IPR040442">
    <property type="entry name" value="Pyrv_kinase-like_dom_sf"/>
</dbReference>
<evidence type="ECO:0000256" key="3">
    <source>
        <dbReference type="ARBA" id="ARBA00023239"/>
    </source>
</evidence>
<dbReference type="AlphaFoldDB" id="A0AAV3UQJ2"/>
<evidence type="ECO:0000313" key="5">
    <source>
        <dbReference type="EMBL" id="GAA5063632.1"/>
    </source>
</evidence>
<sequence>MLGIADDTYSPTVVELYGDLGLDFIWIDFEHAGPSPWDATAVEQLLRASELSGTELLVRVPVTEPALVRKALDAGVRNVFLSHVDTAEEVRDIVRAAYFHYDGEPGERGLAVPRASRWGQKDDYVATEDEQVLIGVTIESLEAVKNIDAILDVPNLGFVFVGPFDLSVAVGHPGELDHPDVQDAVETVRSASVDQGVPVANLGFGMDDVNEKARNGYQMLNIGTSLLAIQEIVTEWLNEYDGS</sequence>
<dbReference type="InterPro" id="IPR005000">
    <property type="entry name" value="Aldolase/citrate-lyase_domain"/>
</dbReference>
<gene>
    <name evidence="5" type="ORF">GCM10025751_52360</name>
</gene>
<dbReference type="Proteomes" id="UP001501729">
    <property type="component" value="Unassembled WGS sequence"/>
</dbReference>
<proteinExistence type="inferred from homology"/>
<accession>A0AAV3UQJ2</accession>
<dbReference type="EMBL" id="BAABKX010000026">
    <property type="protein sequence ID" value="GAA5063632.1"/>
    <property type="molecule type" value="Genomic_DNA"/>
</dbReference>
<dbReference type="PANTHER" id="PTHR30502:SF0">
    <property type="entry name" value="PHOSPHOENOLPYRUVATE CARBOXYLASE FAMILY PROTEIN"/>
    <property type="match status" value="1"/>
</dbReference>
<name>A0AAV3UQJ2_9EURY</name>
<keyword evidence="2" id="KW-0479">Metal-binding</keyword>
<dbReference type="GO" id="GO:0046872">
    <property type="term" value="F:metal ion binding"/>
    <property type="evidence" value="ECO:0007669"/>
    <property type="project" value="UniProtKB-KW"/>
</dbReference>
<comment type="similarity">
    <text evidence="1">Belongs to the HpcH/HpaI aldolase family.</text>
</comment>
<comment type="caution">
    <text evidence="5">The sequence shown here is derived from an EMBL/GenBank/DDBJ whole genome shotgun (WGS) entry which is preliminary data.</text>
</comment>
<dbReference type="Gene3D" id="3.20.20.60">
    <property type="entry name" value="Phosphoenolpyruvate-binding domains"/>
    <property type="match status" value="1"/>
</dbReference>
<evidence type="ECO:0000256" key="1">
    <source>
        <dbReference type="ARBA" id="ARBA00005568"/>
    </source>
</evidence>
<evidence type="ECO:0000256" key="2">
    <source>
        <dbReference type="ARBA" id="ARBA00022723"/>
    </source>
</evidence>
<evidence type="ECO:0000259" key="4">
    <source>
        <dbReference type="Pfam" id="PF03328"/>
    </source>
</evidence>
<dbReference type="Pfam" id="PF03328">
    <property type="entry name" value="HpcH_HpaI"/>
    <property type="match status" value="1"/>
</dbReference>
<keyword evidence="3 5" id="KW-0456">Lyase</keyword>
<organism evidence="5 6">
    <name type="scientific">Haladaptatus pallidirubidus</name>
    <dbReference type="NCBI Taxonomy" id="1008152"/>
    <lineage>
        <taxon>Archaea</taxon>
        <taxon>Methanobacteriati</taxon>
        <taxon>Methanobacteriota</taxon>
        <taxon>Stenosarchaea group</taxon>
        <taxon>Halobacteria</taxon>
        <taxon>Halobacteriales</taxon>
        <taxon>Haladaptataceae</taxon>
        <taxon>Haladaptatus</taxon>
    </lineage>
</organism>
<dbReference type="InterPro" id="IPR015813">
    <property type="entry name" value="Pyrv/PenolPyrv_kinase-like_dom"/>
</dbReference>